<protein>
    <submittedName>
        <fullName evidence="2">Uncharacterized protein</fullName>
    </submittedName>
</protein>
<keyword evidence="3" id="KW-1185">Reference proteome</keyword>
<comment type="caution">
    <text evidence="2">The sequence shown here is derived from an EMBL/GenBank/DDBJ whole genome shotgun (WGS) entry which is preliminary data.</text>
</comment>
<name>A0A9Q0MFZ0_BLOTA</name>
<feature type="region of interest" description="Disordered" evidence="1">
    <location>
        <begin position="126"/>
        <end position="163"/>
    </location>
</feature>
<reference evidence="2" key="1">
    <citation type="submission" date="2022-12" db="EMBL/GenBank/DDBJ databases">
        <title>Genome assemblies of Blomia tropicalis.</title>
        <authorList>
            <person name="Cui Y."/>
        </authorList>
    </citation>
    <scope>NUCLEOTIDE SEQUENCE</scope>
    <source>
        <tissue evidence="2">Adult mites</tissue>
    </source>
</reference>
<evidence type="ECO:0000256" key="1">
    <source>
        <dbReference type="SAM" id="MobiDB-lite"/>
    </source>
</evidence>
<sequence>MDLNQDVETNVNHKKNLWEYEAPQYCDFSQPQTFEKNSEADSFFLIDHESKENISIYESDDDDQFQTPMSFRTSKHSNSIQKSSPMLINDGTTPKSKSNFKTRSTLAKSGGNYLLRETTLRQLYTNGGTPLYETRPSKTFGRKQKSCKPSDLNSTFKKNAPETPNKRVTFDVVDNVCQQITTLNLDGNLVVSENKKENNEQNDIDGHEFSEDEDLKDQTSLNTKDVSLNSKPETEDSSLKPTTESIQKKDELHVEAENNLEENLLDLNGTIIQPAQNCRRPSYVVCNAKESCEIKVSKSTLENENLKSPTKCITFNIEDKDCQQVQTLIKNDTVVSGIEQNSIDGHELLSEDEDFQDQTVLKTENVMLKPESKTKQSSIDGHELLTEDEDFQDQTVLKTESNTKDFSLKSEPTTESILGKDEFHAISENDLSENSLNVTIDQPAPINKRLSYVVRSPSVRMVHFKEETIDSKNKSNSKFNDMKPNEAITPTTSMSSKKIKSRQPTPMTSKTTFNSQKPKARVQYSSREKKFLKRLSKNMTKDSCLIVPSVSDSKKTGTSNTKQTKTFISKSKSQVSNKSHSPYLGLAVLNYKFMNSVRQYSGKTNWTKPKPTIPRSPNLLTGQRVRRVNSDPNSGSVNKETLKSLTTFKARPIPNFKRIQSINEQRKVEALERGRKTNRKVIQFST</sequence>
<feature type="region of interest" description="Disordered" evidence="1">
    <location>
        <begin position="72"/>
        <end position="99"/>
    </location>
</feature>
<feature type="region of interest" description="Disordered" evidence="1">
    <location>
        <begin position="469"/>
        <end position="526"/>
    </location>
</feature>
<proteinExistence type="predicted"/>
<feature type="compositionally biased region" description="Polar residues" evidence="1">
    <location>
        <begin position="488"/>
        <end position="517"/>
    </location>
</feature>
<dbReference type="EMBL" id="JAPWDV010000001">
    <property type="protein sequence ID" value="KAJ6224443.1"/>
    <property type="molecule type" value="Genomic_DNA"/>
</dbReference>
<dbReference type="Proteomes" id="UP001142055">
    <property type="component" value="Chromosome 1"/>
</dbReference>
<feature type="compositionally biased region" description="Polar residues" evidence="1">
    <location>
        <begin position="218"/>
        <end position="231"/>
    </location>
</feature>
<gene>
    <name evidence="2" type="ORF">RDWZM_002988</name>
</gene>
<organism evidence="2 3">
    <name type="scientific">Blomia tropicalis</name>
    <name type="common">Mite</name>
    <dbReference type="NCBI Taxonomy" id="40697"/>
    <lineage>
        <taxon>Eukaryota</taxon>
        <taxon>Metazoa</taxon>
        <taxon>Ecdysozoa</taxon>
        <taxon>Arthropoda</taxon>
        <taxon>Chelicerata</taxon>
        <taxon>Arachnida</taxon>
        <taxon>Acari</taxon>
        <taxon>Acariformes</taxon>
        <taxon>Sarcoptiformes</taxon>
        <taxon>Astigmata</taxon>
        <taxon>Glycyphagoidea</taxon>
        <taxon>Echimyopodidae</taxon>
        <taxon>Blomia</taxon>
    </lineage>
</organism>
<feature type="compositionally biased region" description="Basic and acidic residues" evidence="1">
    <location>
        <begin position="196"/>
        <end position="209"/>
    </location>
</feature>
<accession>A0A9Q0MFZ0</accession>
<dbReference type="AlphaFoldDB" id="A0A9Q0MFZ0"/>
<feature type="region of interest" description="Disordered" evidence="1">
    <location>
        <begin position="196"/>
        <end position="250"/>
    </location>
</feature>
<evidence type="ECO:0000313" key="3">
    <source>
        <dbReference type="Proteomes" id="UP001142055"/>
    </source>
</evidence>
<evidence type="ECO:0000313" key="2">
    <source>
        <dbReference type="EMBL" id="KAJ6224443.1"/>
    </source>
</evidence>